<reference evidence="10 11" key="1">
    <citation type="journal article" date="2009" name="Genome Res.">
        <title>Whole genome sequence of Desulfovibrio magneticus strain RS-1 revealed common gene clusters in magnetotactic bacteria.</title>
        <authorList>
            <person name="Nakazawa H."/>
            <person name="Arakaki A."/>
            <person name="Narita-Yamada S."/>
            <person name="Yashiro I."/>
            <person name="Jinno K."/>
            <person name="Aoki N."/>
            <person name="Tsuruyama A."/>
            <person name="Okamura Y."/>
            <person name="Tanikawa S."/>
            <person name="Fujita N."/>
            <person name="Takeyama H."/>
            <person name="Matsunaga T."/>
        </authorList>
    </citation>
    <scope>NUCLEOTIDE SEQUENCE [LARGE SCALE GENOMIC DNA]</scope>
    <source>
        <strain evidence="11">ATCC 700980 / DSM 13731 / RS-1</strain>
    </source>
</reference>
<dbReference type="Proteomes" id="UP000009071">
    <property type="component" value="Chromosome"/>
</dbReference>
<dbReference type="GO" id="GO:0016763">
    <property type="term" value="F:pentosyltransferase activity"/>
    <property type="evidence" value="ECO:0007669"/>
    <property type="project" value="TreeGrafter"/>
</dbReference>
<dbReference type="HOGENOM" id="CLU_353290_0_0_7"/>
<evidence type="ECO:0000256" key="4">
    <source>
        <dbReference type="ARBA" id="ARBA00022679"/>
    </source>
</evidence>
<evidence type="ECO:0000313" key="10">
    <source>
        <dbReference type="EMBL" id="BAH73933.1"/>
    </source>
</evidence>
<feature type="transmembrane region" description="Helical" evidence="8">
    <location>
        <begin position="192"/>
        <end position="212"/>
    </location>
</feature>
<dbReference type="GO" id="GO:0005886">
    <property type="term" value="C:plasma membrane"/>
    <property type="evidence" value="ECO:0007669"/>
    <property type="project" value="UniProtKB-SubCell"/>
</dbReference>
<dbReference type="RefSeq" id="WP_012750016.1">
    <property type="nucleotide sequence ID" value="NC_012796.1"/>
</dbReference>
<feature type="transmembrane region" description="Helical" evidence="8">
    <location>
        <begin position="328"/>
        <end position="349"/>
    </location>
</feature>
<feature type="domain" description="Glycosyltransferase RgtA/B/C/D-like" evidence="9">
    <location>
        <begin position="82"/>
        <end position="242"/>
    </location>
</feature>
<keyword evidence="7 8" id="KW-0472">Membrane</keyword>
<dbReference type="GO" id="GO:0010041">
    <property type="term" value="P:response to iron(III) ion"/>
    <property type="evidence" value="ECO:0007669"/>
    <property type="project" value="TreeGrafter"/>
</dbReference>
<dbReference type="STRING" id="573370.DMR_04420"/>
<feature type="transmembrane region" description="Helical" evidence="8">
    <location>
        <begin position="154"/>
        <end position="172"/>
    </location>
</feature>
<dbReference type="PANTHER" id="PTHR33908:SF3">
    <property type="entry name" value="UNDECAPRENYL PHOSPHATE-ALPHA-4-AMINO-4-DEOXY-L-ARABINOSE ARABINOSYL TRANSFERASE"/>
    <property type="match status" value="1"/>
</dbReference>
<comment type="subcellular location">
    <subcellularLocation>
        <location evidence="1">Cell membrane</location>
        <topology evidence="1">Multi-pass membrane protein</topology>
    </subcellularLocation>
</comment>
<keyword evidence="6 8" id="KW-1133">Transmembrane helix</keyword>
<feature type="transmembrane region" description="Helical" evidence="8">
    <location>
        <begin position="29"/>
        <end position="47"/>
    </location>
</feature>
<keyword evidence="2" id="KW-1003">Cell membrane</keyword>
<organism evidence="10 11">
    <name type="scientific">Solidesulfovibrio magneticus (strain ATCC 700980 / DSM 13731 / RS-1)</name>
    <name type="common">Desulfovibrio magneticus</name>
    <dbReference type="NCBI Taxonomy" id="573370"/>
    <lineage>
        <taxon>Bacteria</taxon>
        <taxon>Pseudomonadati</taxon>
        <taxon>Thermodesulfobacteriota</taxon>
        <taxon>Desulfovibrionia</taxon>
        <taxon>Desulfovibrionales</taxon>
        <taxon>Desulfovibrionaceae</taxon>
        <taxon>Solidesulfovibrio</taxon>
    </lineage>
</organism>
<evidence type="ECO:0000256" key="1">
    <source>
        <dbReference type="ARBA" id="ARBA00004651"/>
    </source>
</evidence>
<evidence type="ECO:0000256" key="7">
    <source>
        <dbReference type="ARBA" id="ARBA00023136"/>
    </source>
</evidence>
<protein>
    <submittedName>
        <fullName evidence="10">Hypothetical membrane protein</fullName>
    </submittedName>
</protein>
<feature type="transmembrane region" description="Helical" evidence="8">
    <location>
        <begin position="101"/>
        <end position="121"/>
    </location>
</feature>
<dbReference type="InterPro" id="IPR050297">
    <property type="entry name" value="LipidA_mod_glycosyltrf_83"/>
</dbReference>
<dbReference type="PANTHER" id="PTHR33908">
    <property type="entry name" value="MANNOSYLTRANSFERASE YKCB-RELATED"/>
    <property type="match status" value="1"/>
</dbReference>
<evidence type="ECO:0000256" key="3">
    <source>
        <dbReference type="ARBA" id="ARBA00022676"/>
    </source>
</evidence>
<dbReference type="InterPro" id="IPR038731">
    <property type="entry name" value="RgtA/B/C-like"/>
</dbReference>
<sequence length="670" mass="72566">MTLSRFLWPFSPAVRSDPGRPGLADDGPAVRAVFWAILLVAAWLRFFHLETPSMWLDEILVPMAARHPVSYLFDLVTTSEVHPPTYYLLVKLLMACGVSDFALRSLSATFGLASVAAIFVLSRRHAGLAPALFAMAFLAATPLALYVSRVVRMYAILVFLLICSTGFLLAWAQSGSRRDLLRLVGVNLVMTSLHYVSFMILASQFAAVLWIAPRRGGRRPWPDIGLYLAGSALAVGLVAPFFISRLLRTHRGQFMGYSYLEAAGNMLAKVGETLWFFPHQWPAAVFFALIVLVGLVLAARLRSNLGRVVLCLGVLPVVFLGATKYDYYAFNVWHLSFLLVPFSMAFGLAAARLSARVAAQVPAAAAALVLATGLGAWMLGPRYDAFYAPDTAILPFFTLSKPLARNLPPLIGQDGAVVFCDMCTLNGYYWYADQYGAGDRIRAQAVEQGQAVRPVRFVSGSGSFGGFAKTEAEFLARYGAPASVEKTFQAAVYRFDVAKTPLPAIGALPYTATAEAGLTSFFAGVDRAWGLTLNPDWGGAAGPADTGEGGFEYVIENHVAGPQLVVCHQELVNTGRGNTYVVRYRFNDESFVEAARLTGPSPAVDLGFVAERREPYKRLTIRVEMVLAPYTADFAGGNQSTLGFKRLDVKVIPLEEAVTASAVAGKEGGS</sequence>
<evidence type="ECO:0000256" key="2">
    <source>
        <dbReference type="ARBA" id="ARBA00022475"/>
    </source>
</evidence>
<accession>C4XHG5</accession>
<feature type="transmembrane region" description="Helical" evidence="8">
    <location>
        <begin position="224"/>
        <end position="243"/>
    </location>
</feature>
<feature type="transmembrane region" description="Helical" evidence="8">
    <location>
        <begin position="305"/>
        <end position="322"/>
    </location>
</feature>
<feature type="transmembrane region" description="Helical" evidence="8">
    <location>
        <begin position="127"/>
        <end position="147"/>
    </location>
</feature>
<keyword evidence="5 8" id="KW-0812">Transmembrane</keyword>
<feature type="transmembrane region" description="Helical" evidence="8">
    <location>
        <begin position="361"/>
        <end position="380"/>
    </location>
</feature>
<feature type="transmembrane region" description="Helical" evidence="8">
    <location>
        <begin position="281"/>
        <end position="298"/>
    </location>
</feature>
<keyword evidence="11" id="KW-1185">Reference proteome</keyword>
<dbReference type="GO" id="GO:0009103">
    <property type="term" value="P:lipopolysaccharide biosynthetic process"/>
    <property type="evidence" value="ECO:0007669"/>
    <property type="project" value="UniProtKB-ARBA"/>
</dbReference>
<keyword evidence="4" id="KW-0808">Transferase</keyword>
<evidence type="ECO:0000256" key="5">
    <source>
        <dbReference type="ARBA" id="ARBA00022692"/>
    </source>
</evidence>
<proteinExistence type="predicted"/>
<dbReference type="KEGG" id="dma:DMR_04420"/>
<dbReference type="AlphaFoldDB" id="C4XHG5"/>
<dbReference type="Pfam" id="PF13231">
    <property type="entry name" value="PMT_2"/>
    <property type="match status" value="1"/>
</dbReference>
<evidence type="ECO:0000259" key="9">
    <source>
        <dbReference type="Pfam" id="PF13231"/>
    </source>
</evidence>
<dbReference type="EMBL" id="AP010904">
    <property type="protein sequence ID" value="BAH73933.1"/>
    <property type="molecule type" value="Genomic_DNA"/>
</dbReference>
<dbReference type="OrthoDB" id="5437149at2"/>
<gene>
    <name evidence="10" type="ordered locus">DMR_04420</name>
</gene>
<evidence type="ECO:0000256" key="6">
    <source>
        <dbReference type="ARBA" id="ARBA00022989"/>
    </source>
</evidence>
<evidence type="ECO:0000313" key="11">
    <source>
        <dbReference type="Proteomes" id="UP000009071"/>
    </source>
</evidence>
<keyword evidence="3" id="KW-0328">Glycosyltransferase</keyword>
<evidence type="ECO:0000256" key="8">
    <source>
        <dbReference type="SAM" id="Phobius"/>
    </source>
</evidence>
<dbReference type="eggNOG" id="COG5305">
    <property type="taxonomic scope" value="Bacteria"/>
</dbReference>
<name>C4XHG5_SOLM1</name>